<dbReference type="SUPFAM" id="SSF53686">
    <property type="entry name" value="Tryptophan synthase beta subunit-like PLP-dependent enzymes"/>
    <property type="match status" value="1"/>
</dbReference>
<evidence type="ECO:0000313" key="5">
    <source>
        <dbReference type="EMBL" id="MBP2239147.1"/>
    </source>
</evidence>
<dbReference type="InterPro" id="IPR036052">
    <property type="entry name" value="TrpB-like_PALP_sf"/>
</dbReference>
<dbReference type="InterPro" id="IPR001926">
    <property type="entry name" value="TrpB-like_PALP"/>
</dbReference>
<sequence length="338" mass="35927">MTVFEAGEINKMISQDLIEQARERIAGHVLRTPLTISTSLSERIGAQVRLKLEHRQMTGSFKLRGATNAVLQLSQLERDRGVIAASTGNHGRALSYAARTVGSCATICMSRLVPENKVAEIRRLGATVRIVDSSQDDAQEEVERLVAEDGLSMIPPFDHPHVIAGQGTLGLEIAEEMPEVATVLVPLSGGGLAAGVAAAVKAMRPQAKVIGVTMDRGAAMKASIDAGHPVQVKEYHSLADSLGGGIGLNNAWTFPMCKTLLDDIVLVNEREIAAGVRHAYEHEREIVEGSGAVGIAALLSGKLAHLKSPVAVILSGQNIDMTLHRKIINGLIIATEVD</sequence>
<name>A0ABS4RBD5_9HYPH</name>
<evidence type="ECO:0000313" key="6">
    <source>
        <dbReference type="Proteomes" id="UP000730739"/>
    </source>
</evidence>
<comment type="caution">
    <text evidence="5">The sequence shown here is derived from an EMBL/GenBank/DDBJ whole genome shotgun (WGS) entry which is preliminary data.</text>
</comment>
<dbReference type="NCBIfam" id="NF005680">
    <property type="entry name" value="PRK07476.1"/>
    <property type="match status" value="1"/>
</dbReference>
<proteinExistence type="predicted"/>
<keyword evidence="3 5" id="KW-0456">Lyase</keyword>
<keyword evidence="2" id="KW-0663">Pyridoxal phosphate</keyword>
<dbReference type="EMBL" id="JAGILA010000011">
    <property type="protein sequence ID" value="MBP2239147.1"/>
    <property type="molecule type" value="Genomic_DNA"/>
</dbReference>
<evidence type="ECO:0000256" key="2">
    <source>
        <dbReference type="ARBA" id="ARBA00022898"/>
    </source>
</evidence>
<dbReference type="PANTHER" id="PTHR48078">
    <property type="entry name" value="THREONINE DEHYDRATASE, MITOCHONDRIAL-RELATED"/>
    <property type="match status" value="1"/>
</dbReference>
<dbReference type="Pfam" id="PF00291">
    <property type="entry name" value="PALP"/>
    <property type="match status" value="1"/>
</dbReference>
<dbReference type="Gene3D" id="3.40.50.1100">
    <property type="match status" value="2"/>
</dbReference>
<dbReference type="Proteomes" id="UP000730739">
    <property type="component" value="Unassembled WGS sequence"/>
</dbReference>
<dbReference type="InterPro" id="IPR014333">
    <property type="entry name" value="Ectoine_EutB"/>
</dbReference>
<keyword evidence="6" id="KW-1185">Reference proteome</keyword>
<dbReference type="PROSITE" id="PS00165">
    <property type="entry name" value="DEHYDRATASE_SER_THR"/>
    <property type="match status" value="1"/>
</dbReference>
<evidence type="ECO:0000256" key="3">
    <source>
        <dbReference type="ARBA" id="ARBA00023239"/>
    </source>
</evidence>
<organism evidence="5 6">
    <name type="scientific">Sinorhizobium kostiense</name>
    <dbReference type="NCBI Taxonomy" id="76747"/>
    <lineage>
        <taxon>Bacteria</taxon>
        <taxon>Pseudomonadati</taxon>
        <taxon>Pseudomonadota</taxon>
        <taxon>Alphaproteobacteria</taxon>
        <taxon>Hyphomicrobiales</taxon>
        <taxon>Rhizobiaceae</taxon>
        <taxon>Sinorhizobium/Ensifer group</taxon>
        <taxon>Sinorhizobium</taxon>
    </lineage>
</organism>
<gene>
    <name evidence="5" type="ORF">J2Z31_005688</name>
</gene>
<dbReference type="NCBIfam" id="TIGR02991">
    <property type="entry name" value="ectoine_eutB"/>
    <property type="match status" value="1"/>
</dbReference>
<feature type="domain" description="Tryptophan synthase beta chain-like PALP" evidence="4">
    <location>
        <begin position="26"/>
        <end position="316"/>
    </location>
</feature>
<dbReference type="EC" id="4.3.1.19" evidence="5"/>
<evidence type="ECO:0000256" key="1">
    <source>
        <dbReference type="ARBA" id="ARBA00001933"/>
    </source>
</evidence>
<dbReference type="PANTHER" id="PTHR48078:SF6">
    <property type="entry name" value="L-THREONINE DEHYDRATASE CATABOLIC TDCB"/>
    <property type="match status" value="1"/>
</dbReference>
<accession>A0ABS4RBD5</accession>
<dbReference type="GO" id="GO:0004794">
    <property type="term" value="F:threonine deaminase activity"/>
    <property type="evidence" value="ECO:0007669"/>
    <property type="project" value="UniProtKB-EC"/>
</dbReference>
<dbReference type="InterPro" id="IPR050147">
    <property type="entry name" value="Ser/Thr_Dehydratase"/>
</dbReference>
<reference evidence="5 6" key="1">
    <citation type="submission" date="2021-03" db="EMBL/GenBank/DDBJ databases">
        <title>Genomic Encyclopedia of Type Strains, Phase IV (KMG-IV): sequencing the most valuable type-strain genomes for metagenomic binning, comparative biology and taxonomic classification.</title>
        <authorList>
            <person name="Goeker M."/>
        </authorList>
    </citation>
    <scope>NUCLEOTIDE SEQUENCE [LARGE SCALE GENOMIC DNA]</scope>
    <source>
        <strain evidence="5 6">DSM 13372</strain>
    </source>
</reference>
<protein>
    <submittedName>
        <fullName evidence="5">Threonine dehydratase</fullName>
        <ecNumber evidence="5">4.3.1.19</ecNumber>
    </submittedName>
</protein>
<dbReference type="InterPro" id="IPR000634">
    <property type="entry name" value="Ser/Thr_deHydtase_PyrdxlP-BS"/>
</dbReference>
<dbReference type="CDD" id="cd01562">
    <property type="entry name" value="Thr-dehyd"/>
    <property type="match status" value="1"/>
</dbReference>
<evidence type="ECO:0000259" key="4">
    <source>
        <dbReference type="Pfam" id="PF00291"/>
    </source>
</evidence>
<comment type="cofactor">
    <cofactor evidence="1">
        <name>pyridoxal 5'-phosphate</name>
        <dbReference type="ChEBI" id="CHEBI:597326"/>
    </cofactor>
</comment>